<feature type="compositionally biased region" description="Polar residues" evidence="7">
    <location>
        <begin position="1"/>
        <end position="12"/>
    </location>
</feature>
<dbReference type="EMBL" id="VFQX01000004">
    <property type="protein sequence ID" value="KAF0983784.1"/>
    <property type="molecule type" value="Genomic_DNA"/>
</dbReference>
<dbReference type="Proteomes" id="UP000444721">
    <property type="component" value="Unassembled WGS sequence"/>
</dbReference>
<dbReference type="GO" id="GO:0046872">
    <property type="term" value="F:metal ion binding"/>
    <property type="evidence" value="ECO:0007669"/>
    <property type="project" value="UniProtKB-KW"/>
</dbReference>
<dbReference type="PANTHER" id="PTHR10218">
    <property type="entry name" value="GTP-BINDING PROTEIN ALPHA SUBUNIT"/>
    <property type="match status" value="1"/>
</dbReference>
<feature type="compositionally biased region" description="Polar residues" evidence="7">
    <location>
        <begin position="73"/>
        <end position="93"/>
    </location>
</feature>
<dbReference type="PROSITE" id="PS51882">
    <property type="entry name" value="G_ALPHA"/>
    <property type="match status" value="1"/>
</dbReference>
<feature type="compositionally biased region" description="Polar residues" evidence="7">
    <location>
        <begin position="393"/>
        <end position="404"/>
    </location>
</feature>
<feature type="compositionally biased region" description="Low complexity" evidence="7">
    <location>
        <begin position="405"/>
        <end position="425"/>
    </location>
</feature>
<evidence type="ECO:0000313" key="9">
    <source>
        <dbReference type="Proteomes" id="UP000444721"/>
    </source>
</evidence>
<keyword evidence="9" id="KW-1185">Reference proteome</keyword>
<dbReference type="OrthoDB" id="10402879at2759"/>
<evidence type="ECO:0000256" key="3">
    <source>
        <dbReference type="ARBA" id="ARBA00023134"/>
    </source>
</evidence>
<keyword evidence="2 5" id="KW-0547">Nucleotide-binding</keyword>
<dbReference type="Gene3D" id="1.10.400.10">
    <property type="entry name" value="GI Alpha 1, domain 2-like"/>
    <property type="match status" value="2"/>
</dbReference>
<dbReference type="Pfam" id="PF00503">
    <property type="entry name" value="G-alpha"/>
    <property type="match status" value="1"/>
</dbReference>
<dbReference type="GO" id="GO:0001664">
    <property type="term" value="F:G protein-coupled receptor binding"/>
    <property type="evidence" value="ECO:0007669"/>
    <property type="project" value="TreeGrafter"/>
</dbReference>
<keyword evidence="3 5" id="KW-0342">GTP-binding</keyword>
<feature type="binding site" evidence="5">
    <location>
        <begin position="533"/>
        <end position="537"/>
    </location>
    <ligand>
        <name>GTP</name>
        <dbReference type="ChEBI" id="CHEBI:37565"/>
    </ligand>
</feature>
<dbReference type="GO" id="GO:0005525">
    <property type="term" value="F:GTP binding"/>
    <property type="evidence" value="ECO:0007669"/>
    <property type="project" value="UniProtKB-KW"/>
</dbReference>
<feature type="compositionally biased region" description="Low complexity" evidence="7">
    <location>
        <begin position="349"/>
        <end position="360"/>
    </location>
</feature>
<evidence type="ECO:0000256" key="4">
    <source>
        <dbReference type="ARBA" id="ARBA00023224"/>
    </source>
</evidence>
<dbReference type="InterPro" id="IPR001019">
    <property type="entry name" value="Gprotein_alpha_su"/>
</dbReference>
<keyword evidence="1 6" id="KW-0479">Metal-binding</keyword>
<keyword evidence="6" id="KW-0460">Magnesium</keyword>
<evidence type="ECO:0000313" key="8">
    <source>
        <dbReference type="EMBL" id="KAF0983784.1"/>
    </source>
</evidence>
<gene>
    <name evidence="8" type="ORF">FDP41_007699</name>
</gene>
<dbReference type="SMART" id="SM00275">
    <property type="entry name" value="G_alpha"/>
    <property type="match status" value="1"/>
</dbReference>
<dbReference type="GO" id="GO:0031683">
    <property type="term" value="F:G-protein beta/gamma-subunit complex binding"/>
    <property type="evidence" value="ECO:0007669"/>
    <property type="project" value="InterPro"/>
</dbReference>
<proteinExistence type="predicted"/>
<dbReference type="VEuPathDB" id="AmoebaDB:NF0016670"/>
<feature type="compositionally biased region" description="Low complexity" evidence="7">
    <location>
        <begin position="13"/>
        <end position="28"/>
    </location>
</feature>
<evidence type="ECO:0000256" key="2">
    <source>
        <dbReference type="ARBA" id="ARBA00022741"/>
    </source>
</evidence>
<dbReference type="InterPro" id="IPR011025">
    <property type="entry name" value="GproteinA_insert"/>
</dbReference>
<evidence type="ECO:0000256" key="5">
    <source>
        <dbReference type="PIRSR" id="PIRSR601019-1"/>
    </source>
</evidence>
<dbReference type="SUPFAM" id="SSF47895">
    <property type="entry name" value="Transducin (alpha subunit), insertion domain"/>
    <property type="match status" value="1"/>
</dbReference>
<dbReference type="GO" id="GO:0003924">
    <property type="term" value="F:GTPase activity"/>
    <property type="evidence" value="ECO:0007669"/>
    <property type="project" value="InterPro"/>
</dbReference>
<dbReference type="GO" id="GO:0007188">
    <property type="term" value="P:adenylate cyclase-modulating G protein-coupled receptor signaling pathway"/>
    <property type="evidence" value="ECO:0007669"/>
    <property type="project" value="TreeGrafter"/>
</dbReference>
<dbReference type="GO" id="GO:0005737">
    <property type="term" value="C:cytoplasm"/>
    <property type="evidence" value="ECO:0007669"/>
    <property type="project" value="TreeGrafter"/>
</dbReference>
<evidence type="ECO:0000256" key="7">
    <source>
        <dbReference type="SAM" id="MobiDB-lite"/>
    </source>
</evidence>
<dbReference type="SUPFAM" id="SSF52540">
    <property type="entry name" value="P-loop containing nucleoside triphosphate hydrolases"/>
    <property type="match status" value="1"/>
</dbReference>
<feature type="region of interest" description="Disordered" evidence="7">
    <location>
        <begin position="209"/>
        <end position="233"/>
    </location>
</feature>
<feature type="compositionally biased region" description="Polar residues" evidence="7">
    <location>
        <begin position="212"/>
        <end position="223"/>
    </location>
</feature>
<dbReference type="OMA" id="ITGQRNE"/>
<accession>A0A6A5CB52</accession>
<dbReference type="GeneID" id="68114917"/>
<dbReference type="VEuPathDB" id="AmoebaDB:FDP41_007699"/>
<feature type="compositionally biased region" description="Low complexity" evidence="7">
    <location>
        <begin position="367"/>
        <end position="392"/>
    </location>
</feature>
<dbReference type="RefSeq" id="XP_044568497.1">
    <property type="nucleotide sequence ID" value="XM_044711471.1"/>
</dbReference>
<name>A0A6A5CB52_NAEFO</name>
<dbReference type="Gene3D" id="3.40.50.300">
    <property type="entry name" value="P-loop containing nucleotide triphosphate hydrolases"/>
    <property type="match status" value="2"/>
</dbReference>
<sequence length="723" mass="80814">MPFKNFLNSIVNSNNTGGSSHTTRTSQSHRANHMFALLNPSGHSTLIEDGMIHIDNDSTLSAHHHQQQQQQQLIQGNSSSTSSRHFPLQQQQPSTTTTTTTTYSSASTSGGSGGGGGDHTSSSSGHSVEEIEIVAEDQQSNASRQELIVTSGSGDGDGRRDDTSKKQKGRKNLKNSSTRPSRSRSYDHLESVASVTTNSTTALDLISMPQGEASSSNPRVNQMSSSSTSQHQMDRHLIEHDRRIQRQIELESKKPKRVRVLVLGSGKSGKSTLIRKVKLIDGDYTLEQANEFKAKILKFVLNNAKYVIKNSPNTELKDNIKRKNQLLQMWKFNNQTMNGSAGGSNIQNSTSLTPTSTSSSHAILGASASGNSSSSSSHVLSNNDNNSSSNNSPGLTISQPRKSMSMTDSTLSRISSSLGESSPISHRVLSPPSTLTQQPFIDEGQRITNTFLNPEAVELFKSLWRDKCVKSNFEQLCLNNSVLYNAKYFFDKIDTIASRKYVPSSKDILTTYIASNAIETVQLNYTFPCEFVDITGQRNERRKFIHSHFDKDSVSAIVFLVSLTEYCEYSFSLYPSSRDHDNDKQKTNHEQQDPLHFQPTQPKEDKHILSSNMQNSLSLFKEILMYYNDMPIILLFTKLDIFKRRIKRVPLNVCFPDFDYSGDHVFLYTSFIADKFINVDPTLRQRCLYTHFVDLVNEDTAQMVLDDIKDIILQKTLRDHGLF</sequence>
<protein>
    <submittedName>
        <fullName evidence="8">Uncharacterized protein</fullName>
    </submittedName>
</protein>
<comment type="caution">
    <text evidence="8">The sequence shown here is derived from an EMBL/GenBank/DDBJ whole genome shotgun (WGS) entry which is preliminary data.</text>
</comment>
<feature type="region of interest" description="Disordered" evidence="7">
    <location>
        <begin position="578"/>
        <end position="602"/>
    </location>
</feature>
<evidence type="ECO:0000256" key="6">
    <source>
        <dbReference type="PIRSR" id="PIRSR601019-2"/>
    </source>
</evidence>
<keyword evidence="4" id="KW-0807">Transducer</keyword>
<dbReference type="PRINTS" id="PR00318">
    <property type="entry name" value="GPROTEINA"/>
</dbReference>
<feature type="region of interest" description="Disordered" evidence="7">
    <location>
        <begin position="1"/>
        <end position="28"/>
    </location>
</feature>
<dbReference type="PANTHER" id="PTHR10218:SF302">
    <property type="entry name" value="GUANINE NUCLEOTIDE-BINDING PROTEIN ALPHA-5 SUBUNIT"/>
    <property type="match status" value="1"/>
</dbReference>
<reference evidence="8 9" key="1">
    <citation type="journal article" date="2019" name="Sci. Rep.">
        <title>Nanopore sequencing improves the draft genome of the human pathogenic amoeba Naegleria fowleri.</title>
        <authorList>
            <person name="Liechti N."/>
            <person name="Schurch N."/>
            <person name="Bruggmann R."/>
            <person name="Wittwer M."/>
        </authorList>
    </citation>
    <scope>NUCLEOTIDE SEQUENCE [LARGE SCALE GENOMIC DNA]</scope>
    <source>
        <strain evidence="8 9">ATCC 30894</strain>
    </source>
</reference>
<feature type="compositionally biased region" description="Basic and acidic residues" evidence="7">
    <location>
        <begin position="578"/>
        <end position="593"/>
    </location>
</feature>
<dbReference type="VEuPathDB" id="AmoebaDB:NfTy_006490"/>
<organism evidence="8 9">
    <name type="scientific">Naegleria fowleri</name>
    <name type="common">Brain eating amoeba</name>
    <dbReference type="NCBI Taxonomy" id="5763"/>
    <lineage>
        <taxon>Eukaryota</taxon>
        <taxon>Discoba</taxon>
        <taxon>Heterolobosea</taxon>
        <taxon>Tetramitia</taxon>
        <taxon>Eutetramitia</taxon>
        <taxon>Vahlkampfiidae</taxon>
        <taxon>Naegleria</taxon>
    </lineage>
</organism>
<dbReference type="AlphaFoldDB" id="A0A6A5CB52"/>
<feature type="compositionally biased region" description="Low complexity" evidence="7">
    <location>
        <begin position="94"/>
        <end position="109"/>
    </location>
</feature>
<evidence type="ECO:0000256" key="1">
    <source>
        <dbReference type="ARBA" id="ARBA00022723"/>
    </source>
</evidence>
<dbReference type="FunFam" id="3.40.50.300:FF:000692">
    <property type="entry name" value="Guanine nucleotide-binding protein subunit alpha"/>
    <property type="match status" value="1"/>
</dbReference>
<feature type="binding site" evidence="6">
    <location>
        <position position="515"/>
    </location>
    <ligand>
        <name>Mg(2+)</name>
        <dbReference type="ChEBI" id="CHEBI:18420"/>
    </ligand>
</feature>
<dbReference type="GO" id="GO:0005834">
    <property type="term" value="C:heterotrimeric G-protein complex"/>
    <property type="evidence" value="ECO:0007669"/>
    <property type="project" value="TreeGrafter"/>
</dbReference>
<feature type="compositionally biased region" description="Basic and acidic residues" evidence="7">
    <location>
        <begin position="156"/>
        <end position="165"/>
    </location>
</feature>
<feature type="region of interest" description="Disordered" evidence="7">
    <location>
        <begin position="338"/>
        <end position="432"/>
    </location>
</feature>
<feature type="region of interest" description="Disordered" evidence="7">
    <location>
        <begin position="59"/>
        <end position="192"/>
    </location>
</feature>
<dbReference type="InterPro" id="IPR027417">
    <property type="entry name" value="P-loop_NTPase"/>
</dbReference>
<feature type="compositionally biased region" description="Polar residues" evidence="7">
    <location>
        <begin position="338"/>
        <end position="348"/>
    </location>
</feature>